<dbReference type="Proteomes" id="UP001177670">
    <property type="component" value="Unassembled WGS sequence"/>
</dbReference>
<evidence type="ECO:0000313" key="1">
    <source>
        <dbReference type="EMBL" id="KAK1123125.1"/>
    </source>
</evidence>
<evidence type="ECO:0000313" key="2">
    <source>
        <dbReference type="Proteomes" id="UP001177670"/>
    </source>
</evidence>
<proteinExistence type="predicted"/>
<keyword evidence="2" id="KW-1185">Reference proteome</keyword>
<accession>A0AA40FQL2</accession>
<organism evidence="1 2">
    <name type="scientific">Melipona bicolor</name>
    <dbReference type="NCBI Taxonomy" id="60889"/>
    <lineage>
        <taxon>Eukaryota</taxon>
        <taxon>Metazoa</taxon>
        <taxon>Ecdysozoa</taxon>
        <taxon>Arthropoda</taxon>
        <taxon>Hexapoda</taxon>
        <taxon>Insecta</taxon>
        <taxon>Pterygota</taxon>
        <taxon>Neoptera</taxon>
        <taxon>Endopterygota</taxon>
        <taxon>Hymenoptera</taxon>
        <taxon>Apocrita</taxon>
        <taxon>Aculeata</taxon>
        <taxon>Apoidea</taxon>
        <taxon>Anthophila</taxon>
        <taxon>Apidae</taxon>
        <taxon>Melipona</taxon>
    </lineage>
</organism>
<comment type="caution">
    <text evidence="1">The sequence shown here is derived from an EMBL/GenBank/DDBJ whole genome shotgun (WGS) entry which is preliminary data.</text>
</comment>
<dbReference type="AlphaFoldDB" id="A0AA40FQL2"/>
<name>A0AA40FQL2_9HYME</name>
<sequence length="102" mass="11958">MLAKLLPGRLAEEKRRQIVWFLCKPIMGVAAATDTLCEEGRRVRVHIARRFPSARSSWEKTYNSDYNAVELGAPPKGQRMKMLFCENWWYKDDDKTWDCTFA</sequence>
<gene>
    <name evidence="1" type="ORF">K0M31_008758</name>
</gene>
<protein>
    <submittedName>
        <fullName evidence="1">Uncharacterized protein</fullName>
    </submittedName>
</protein>
<reference evidence="1" key="1">
    <citation type="submission" date="2021-10" db="EMBL/GenBank/DDBJ databases">
        <title>Melipona bicolor Genome sequencing and assembly.</title>
        <authorList>
            <person name="Araujo N.S."/>
            <person name="Arias M.C."/>
        </authorList>
    </citation>
    <scope>NUCLEOTIDE SEQUENCE</scope>
    <source>
        <strain evidence="1">USP_2M_L1-L4_2017</strain>
        <tissue evidence="1">Whole body</tissue>
    </source>
</reference>
<dbReference type="EMBL" id="JAHYIQ010000021">
    <property type="protein sequence ID" value="KAK1123125.1"/>
    <property type="molecule type" value="Genomic_DNA"/>
</dbReference>